<evidence type="ECO:0000313" key="2">
    <source>
        <dbReference type="Proteomes" id="UP001159427"/>
    </source>
</evidence>
<keyword evidence="2" id="KW-1185">Reference proteome</keyword>
<proteinExistence type="predicted"/>
<accession>A0ABN8QHG0</accession>
<organism evidence="1 2">
    <name type="scientific">Porites evermanni</name>
    <dbReference type="NCBI Taxonomy" id="104178"/>
    <lineage>
        <taxon>Eukaryota</taxon>
        <taxon>Metazoa</taxon>
        <taxon>Cnidaria</taxon>
        <taxon>Anthozoa</taxon>
        <taxon>Hexacorallia</taxon>
        <taxon>Scleractinia</taxon>
        <taxon>Fungiina</taxon>
        <taxon>Poritidae</taxon>
        <taxon>Porites</taxon>
    </lineage>
</organism>
<comment type="caution">
    <text evidence="1">The sequence shown here is derived from an EMBL/GenBank/DDBJ whole genome shotgun (WGS) entry which is preliminary data.</text>
</comment>
<gene>
    <name evidence="1" type="ORF">PEVE_00005036</name>
</gene>
<sequence length="146" mass="17100">MAESKTNLTDLMDIDLEGASDTGYERDFDVEIIDGFYRQNLTFMNEKVQLFTDYWMKLYSNCCLQRDYAVELLNDKKPDEAKAALQDWPAILASPNVPQLLFEESPESKRKKRSAALIECDAVHLSRKWWTITPEARKLFLLFQMY</sequence>
<evidence type="ECO:0000313" key="1">
    <source>
        <dbReference type="EMBL" id="CAH3164665.1"/>
    </source>
</evidence>
<reference evidence="1 2" key="1">
    <citation type="submission" date="2022-05" db="EMBL/GenBank/DDBJ databases">
        <authorList>
            <consortium name="Genoscope - CEA"/>
            <person name="William W."/>
        </authorList>
    </citation>
    <scope>NUCLEOTIDE SEQUENCE [LARGE SCALE GENOMIC DNA]</scope>
</reference>
<dbReference type="EMBL" id="CALNXI010001318">
    <property type="protein sequence ID" value="CAH3164665.1"/>
    <property type="molecule type" value="Genomic_DNA"/>
</dbReference>
<dbReference type="Proteomes" id="UP001159427">
    <property type="component" value="Unassembled WGS sequence"/>
</dbReference>
<protein>
    <submittedName>
        <fullName evidence="1">Uncharacterized protein</fullName>
    </submittedName>
</protein>
<name>A0ABN8QHG0_9CNID</name>